<dbReference type="Proteomes" id="UP000016927">
    <property type="component" value="Unassembled WGS sequence"/>
</dbReference>
<evidence type="ECO:0000313" key="1">
    <source>
        <dbReference type="EMBL" id="EOB12307.1"/>
    </source>
</evidence>
<dbReference type="EMBL" id="KB909375">
    <property type="protein sequence ID" value="EOB12307.1"/>
    <property type="molecule type" value="Genomic_DNA"/>
</dbReference>
<sequence>MIQPLYTHEEFITFKNLIKKTFTNSNKLFKDLMRYESFHDEFLDKLYELILQSTTEASRDFYDSEISRDFYNETNNLLNDFDNLLNERKNFENENGDYLKGILTLFPDFEELSKQLPDMKILYGILLNEVLLYDLYDDLRSLGFRVRDMKKIYDSYVHWLIESTIIYSYENEILENYKKRNDFLMKEIILASLGDDRRNLKEDISKFLILYYNCVKNISKCLSEFVEELSTFKIDCERCDSEYDAMDEIFENN</sequence>
<evidence type="ECO:0000313" key="2">
    <source>
        <dbReference type="Proteomes" id="UP000016927"/>
    </source>
</evidence>
<name>R0KQ26_NOSB1</name>
<organism evidence="1 2">
    <name type="scientific">Nosema bombycis (strain CQ1 / CVCC 102059)</name>
    <name type="common">Microsporidian parasite</name>
    <name type="synonym">Pebrine of silkworm</name>
    <dbReference type="NCBI Taxonomy" id="578461"/>
    <lineage>
        <taxon>Eukaryota</taxon>
        <taxon>Fungi</taxon>
        <taxon>Fungi incertae sedis</taxon>
        <taxon>Microsporidia</taxon>
        <taxon>Nosematidae</taxon>
        <taxon>Nosema</taxon>
    </lineage>
</organism>
<dbReference type="VEuPathDB" id="MicrosporidiaDB:NBO_467g0008"/>
<gene>
    <name evidence="1" type="ORF">NBO_467g0008</name>
</gene>
<proteinExistence type="predicted"/>
<accession>R0KQ26</accession>
<dbReference type="AlphaFoldDB" id="R0KQ26"/>
<reference evidence="1 2" key="1">
    <citation type="journal article" date="2013" name="BMC Genomics">
        <title>Comparative genomics of parasitic silkworm microsporidia reveal an association between genome expansion and host adaptation.</title>
        <authorList>
            <person name="Pan G."/>
            <person name="Xu J."/>
            <person name="Li T."/>
            <person name="Xia Q."/>
            <person name="Liu S.L."/>
            <person name="Zhang G."/>
            <person name="Li S."/>
            <person name="Li C."/>
            <person name="Liu H."/>
            <person name="Yang L."/>
            <person name="Liu T."/>
            <person name="Zhang X."/>
            <person name="Wu Z."/>
            <person name="Fan W."/>
            <person name="Dang X."/>
            <person name="Xiang H."/>
            <person name="Tao M."/>
            <person name="Li Y."/>
            <person name="Hu J."/>
            <person name="Li Z."/>
            <person name="Lin L."/>
            <person name="Luo J."/>
            <person name="Geng L."/>
            <person name="Wang L."/>
            <person name="Long M."/>
            <person name="Wan Y."/>
            <person name="He N."/>
            <person name="Zhang Z."/>
            <person name="Lu C."/>
            <person name="Keeling P.J."/>
            <person name="Wang J."/>
            <person name="Xiang Z."/>
            <person name="Zhou Z."/>
        </authorList>
    </citation>
    <scope>NUCLEOTIDE SEQUENCE [LARGE SCALE GENOMIC DNA]</scope>
    <source>
        <strain evidence="2">CQ1 / CVCC 102059</strain>
    </source>
</reference>
<keyword evidence="2" id="KW-1185">Reference proteome</keyword>
<dbReference type="HOGENOM" id="CLU_082795_0_0_1"/>
<protein>
    <submittedName>
        <fullName evidence="1">Uncharacterized protein</fullName>
    </submittedName>
</protein>